<proteinExistence type="predicted"/>
<sequence length="92" mass="10909">MAVYKLMVVSPFEKYKRGDYIYEQEFVEKILDPNSPFHEYNNKVRKILLSENEKKVYGKPEKVKSGDAHEKPLRIESIKDDGNKSSKPYRRI</sequence>
<reference evidence="2 3" key="1">
    <citation type="submission" date="2019-08" db="EMBL/GenBank/DDBJ databases">
        <authorList>
            <person name="Guy L."/>
        </authorList>
    </citation>
    <scope>NUCLEOTIDE SEQUENCE [LARGE SCALE GENOMIC DNA]</scope>
    <source>
        <strain evidence="2 3">SGT-108</strain>
    </source>
</reference>
<name>A0A5E4PHY5_9COXI</name>
<feature type="region of interest" description="Disordered" evidence="1">
    <location>
        <begin position="58"/>
        <end position="92"/>
    </location>
</feature>
<evidence type="ECO:0000313" key="2">
    <source>
        <dbReference type="EMBL" id="VVC75993.1"/>
    </source>
</evidence>
<feature type="compositionally biased region" description="Basic and acidic residues" evidence="1">
    <location>
        <begin position="58"/>
        <end position="84"/>
    </location>
</feature>
<dbReference type="AlphaFoldDB" id="A0A5E4PHY5"/>
<protein>
    <submittedName>
        <fullName evidence="2">Uncharacterized protein</fullName>
    </submittedName>
</protein>
<dbReference type="RefSeq" id="WP_148339249.1">
    <property type="nucleotide sequence ID" value="NZ_LR699119.1"/>
</dbReference>
<evidence type="ECO:0000313" key="3">
    <source>
        <dbReference type="Proteomes" id="UP000324194"/>
    </source>
</evidence>
<dbReference type="EMBL" id="LR699119">
    <property type="protein sequence ID" value="VVC75993.1"/>
    <property type="molecule type" value="Genomic_DNA"/>
</dbReference>
<dbReference type="KEGG" id="asip:AQUSIP_12940"/>
<organism evidence="2 3">
    <name type="scientific">Aquicella siphonis</name>
    <dbReference type="NCBI Taxonomy" id="254247"/>
    <lineage>
        <taxon>Bacteria</taxon>
        <taxon>Pseudomonadati</taxon>
        <taxon>Pseudomonadota</taxon>
        <taxon>Gammaproteobacteria</taxon>
        <taxon>Legionellales</taxon>
        <taxon>Coxiellaceae</taxon>
        <taxon>Aquicella</taxon>
    </lineage>
</organism>
<accession>A0A5E4PHY5</accession>
<evidence type="ECO:0000256" key="1">
    <source>
        <dbReference type="SAM" id="MobiDB-lite"/>
    </source>
</evidence>
<dbReference type="Proteomes" id="UP000324194">
    <property type="component" value="Chromosome 1"/>
</dbReference>
<keyword evidence="3" id="KW-1185">Reference proteome</keyword>
<gene>
    <name evidence="2" type="ORF">AQUSIP_12940</name>
</gene>